<dbReference type="EMBL" id="KZ819334">
    <property type="protein sequence ID" value="PWN18738.1"/>
    <property type="molecule type" value="Genomic_DNA"/>
</dbReference>
<keyword evidence="1" id="KW-0812">Transmembrane</keyword>
<keyword evidence="3" id="KW-1185">Reference proteome</keyword>
<organism evidence="2 3">
    <name type="scientific">Pseudomicrostroma glucosiphilum</name>
    <dbReference type="NCBI Taxonomy" id="1684307"/>
    <lineage>
        <taxon>Eukaryota</taxon>
        <taxon>Fungi</taxon>
        <taxon>Dikarya</taxon>
        <taxon>Basidiomycota</taxon>
        <taxon>Ustilaginomycotina</taxon>
        <taxon>Exobasidiomycetes</taxon>
        <taxon>Microstromatales</taxon>
        <taxon>Microstromatales incertae sedis</taxon>
        <taxon>Pseudomicrostroma</taxon>
    </lineage>
</organism>
<dbReference type="GeneID" id="37017130"/>
<dbReference type="Proteomes" id="UP000245942">
    <property type="component" value="Unassembled WGS sequence"/>
</dbReference>
<protein>
    <submittedName>
        <fullName evidence="2">Uncharacterized protein</fullName>
    </submittedName>
</protein>
<accession>A0A316U1L2</accession>
<evidence type="ECO:0000313" key="3">
    <source>
        <dbReference type="Proteomes" id="UP000245942"/>
    </source>
</evidence>
<reference evidence="2 3" key="1">
    <citation type="journal article" date="2018" name="Mol. Biol. Evol.">
        <title>Broad Genomic Sampling Reveals a Smut Pathogenic Ancestry of the Fungal Clade Ustilaginomycotina.</title>
        <authorList>
            <person name="Kijpornyongpan T."/>
            <person name="Mondo S.J."/>
            <person name="Barry K."/>
            <person name="Sandor L."/>
            <person name="Lee J."/>
            <person name="Lipzen A."/>
            <person name="Pangilinan J."/>
            <person name="LaButti K."/>
            <person name="Hainaut M."/>
            <person name="Henrissat B."/>
            <person name="Grigoriev I.V."/>
            <person name="Spatafora J.W."/>
            <person name="Aime M.C."/>
        </authorList>
    </citation>
    <scope>NUCLEOTIDE SEQUENCE [LARGE SCALE GENOMIC DNA]</scope>
    <source>
        <strain evidence="2 3">MCA 4718</strain>
    </source>
</reference>
<sequence length="75" mass="8316">MYSYNLPLVTTGILCCVGIMGTVLVSHIPINSRFNDLACVLAMLCRDPHPRRAYMMLPTLECEGRLSKVSPADFV</sequence>
<feature type="transmembrane region" description="Helical" evidence="1">
    <location>
        <begin position="6"/>
        <end position="25"/>
    </location>
</feature>
<evidence type="ECO:0000313" key="2">
    <source>
        <dbReference type="EMBL" id="PWN18738.1"/>
    </source>
</evidence>
<keyword evidence="1" id="KW-0472">Membrane</keyword>
<proteinExistence type="predicted"/>
<dbReference type="AlphaFoldDB" id="A0A316U1L2"/>
<gene>
    <name evidence="2" type="ORF">BCV69DRAFT_61468</name>
</gene>
<name>A0A316U1L2_9BASI</name>
<keyword evidence="1" id="KW-1133">Transmembrane helix</keyword>
<evidence type="ECO:0000256" key="1">
    <source>
        <dbReference type="SAM" id="Phobius"/>
    </source>
</evidence>
<dbReference type="RefSeq" id="XP_025345898.1">
    <property type="nucleotide sequence ID" value="XM_025495396.1"/>
</dbReference>